<name>A0A6V7W9W0_MELEN</name>
<keyword evidence="1" id="KW-1133">Transmembrane helix</keyword>
<reference evidence="3 4" key="1">
    <citation type="submission" date="2020-08" db="EMBL/GenBank/DDBJ databases">
        <authorList>
            <person name="Koutsovoulos G."/>
            <person name="Danchin GJ E."/>
        </authorList>
    </citation>
    <scope>NUCLEOTIDE SEQUENCE [LARGE SCALE GENOMIC DNA]</scope>
</reference>
<comment type="caution">
    <text evidence="3">The sequence shown here is derived from an EMBL/GenBank/DDBJ whole genome shotgun (WGS) entry which is preliminary data.</text>
</comment>
<sequence>MKKFKLLFKILILLKILIINSTQNINSNENEVLATILYGSDNITLNNTQKINKIQPWDGNKFFERKNNFGLLITLLAIVLVIGICSLCATCLVKHYITTNDIKNLKKKRIASVRYIHKQSITI</sequence>
<evidence type="ECO:0000313" key="3">
    <source>
        <dbReference type="EMBL" id="CAD2183996.1"/>
    </source>
</evidence>
<protein>
    <submittedName>
        <fullName evidence="3">Uncharacterized protein</fullName>
    </submittedName>
</protein>
<evidence type="ECO:0000256" key="2">
    <source>
        <dbReference type="SAM" id="SignalP"/>
    </source>
</evidence>
<keyword evidence="1" id="KW-0472">Membrane</keyword>
<feature type="transmembrane region" description="Helical" evidence="1">
    <location>
        <begin position="69"/>
        <end position="93"/>
    </location>
</feature>
<evidence type="ECO:0000313" key="4">
    <source>
        <dbReference type="Proteomes" id="UP000580250"/>
    </source>
</evidence>
<dbReference type="EMBL" id="CAJEWN010000486">
    <property type="protein sequence ID" value="CAD2183996.1"/>
    <property type="molecule type" value="Genomic_DNA"/>
</dbReference>
<proteinExistence type="predicted"/>
<feature type="signal peptide" evidence="2">
    <location>
        <begin position="1"/>
        <end position="22"/>
    </location>
</feature>
<dbReference type="Proteomes" id="UP000580250">
    <property type="component" value="Unassembled WGS sequence"/>
</dbReference>
<dbReference type="AlphaFoldDB" id="A0A6V7W9W0"/>
<keyword evidence="2" id="KW-0732">Signal</keyword>
<feature type="chain" id="PRO_5028018580" evidence="2">
    <location>
        <begin position="23"/>
        <end position="123"/>
    </location>
</feature>
<evidence type="ECO:0000256" key="1">
    <source>
        <dbReference type="SAM" id="Phobius"/>
    </source>
</evidence>
<gene>
    <name evidence="3" type="ORF">MENT_LOCUS36323</name>
</gene>
<accession>A0A6V7W9W0</accession>
<organism evidence="3 4">
    <name type="scientific">Meloidogyne enterolobii</name>
    <name type="common">Root-knot nematode worm</name>
    <name type="synonym">Meloidogyne mayaguensis</name>
    <dbReference type="NCBI Taxonomy" id="390850"/>
    <lineage>
        <taxon>Eukaryota</taxon>
        <taxon>Metazoa</taxon>
        <taxon>Ecdysozoa</taxon>
        <taxon>Nematoda</taxon>
        <taxon>Chromadorea</taxon>
        <taxon>Rhabditida</taxon>
        <taxon>Tylenchina</taxon>
        <taxon>Tylenchomorpha</taxon>
        <taxon>Tylenchoidea</taxon>
        <taxon>Meloidogynidae</taxon>
        <taxon>Meloidogyninae</taxon>
        <taxon>Meloidogyne</taxon>
    </lineage>
</organism>
<keyword evidence="1" id="KW-0812">Transmembrane</keyword>